<dbReference type="SUPFAM" id="SSF53955">
    <property type="entry name" value="Lysozyme-like"/>
    <property type="match status" value="1"/>
</dbReference>
<dbReference type="AlphaFoldDB" id="A0A0H5REJ3"/>
<dbReference type="InterPro" id="IPR023346">
    <property type="entry name" value="Lysozyme-like_dom_sf"/>
</dbReference>
<proteinExistence type="predicted"/>
<dbReference type="EMBL" id="HACM01011991">
    <property type="protein sequence ID" value="CRZ12433.1"/>
    <property type="molecule type" value="Transcribed_RNA"/>
</dbReference>
<accession>A0A0H5REJ3</accession>
<name>A0A0H5REJ3_9EUKA</name>
<sequence>MLCPGSMMLNMMNVSDAGNASDTYHGRGLMMISGLASYQRLSIYLRQLGINYDVVSDPDIVSSNLVISYLSVFMTMEQTNCMQSISSGQFGSCIARIPRHDKLCQSGSAQDRLVAAVEASSRILGQPISPSLLRTSLCNGTSTEDDDDVSNAPATSVSIIAILSLAAVSLLL</sequence>
<protein>
    <submittedName>
        <fullName evidence="1">Uncharacterized protein</fullName>
    </submittedName>
</protein>
<dbReference type="Gene3D" id="1.10.530.10">
    <property type="match status" value="1"/>
</dbReference>
<reference evidence="1" key="1">
    <citation type="submission" date="2015-04" db="EMBL/GenBank/DDBJ databases">
        <title>The genome sequence of the plant pathogenic Rhizarian Plasmodiophora brassicae reveals insights in its biotrophic life cycle and the origin of chitin synthesis.</title>
        <authorList>
            <person name="Schwelm A."/>
            <person name="Fogelqvist J."/>
            <person name="Knaust A."/>
            <person name="Julke S."/>
            <person name="Lilja T."/>
            <person name="Dhandapani V."/>
            <person name="Bonilla-Rosso G."/>
            <person name="Karlsson M."/>
            <person name="Shevchenko A."/>
            <person name="Choi S.R."/>
            <person name="Kim H.G."/>
            <person name="Park J.Y."/>
            <person name="Lim Y.P."/>
            <person name="Ludwig-Muller J."/>
            <person name="Dixelius C."/>
        </authorList>
    </citation>
    <scope>NUCLEOTIDE SEQUENCE</scope>
    <source>
        <tissue evidence="1">Potato root galls</tissue>
    </source>
</reference>
<evidence type="ECO:0000313" key="1">
    <source>
        <dbReference type="EMBL" id="CRZ12433.1"/>
    </source>
</evidence>
<organism evidence="1">
    <name type="scientific">Spongospora subterranea</name>
    <dbReference type="NCBI Taxonomy" id="70186"/>
    <lineage>
        <taxon>Eukaryota</taxon>
        <taxon>Sar</taxon>
        <taxon>Rhizaria</taxon>
        <taxon>Endomyxa</taxon>
        <taxon>Phytomyxea</taxon>
        <taxon>Plasmodiophorida</taxon>
        <taxon>Plasmodiophoridae</taxon>
        <taxon>Spongospora</taxon>
    </lineage>
</organism>